<reference evidence="3 4" key="1">
    <citation type="submission" date="2015-01" db="EMBL/GenBank/DDBJ databases">
        <title>Paenibacillus swuensis/DY6/whole genome sequencing.</title>
        <authorList>
            <person name="Kim M.K."/>
            <person name="Srinivasan S."/>
            <person name="Lee J.-J."/>
        </authorList>
    </citation>
    <scope>NUCLEOTIDE SEQUENCE [LARGE SCALE GENOMIC DNA]</scope>
    <source>
        <strain evidence="3 4">DY6</strain>
    </source>
</reference>
<dbReference type="PANTHER" id="PTHR36929:SF5">
    <property type="entry name" value="BLR6751 PROTEIN"/>
    <property type="match status" value="1"/>
</dbReference>
<proteinExistence type="inferred from homology"/>
<evidence type="ECO:0000256" key="1">
    <source>
        <dbReference type="ARBA" id="ARBA00006817"/>
    </source>
</evidence>
<dbReference type="InterPro" id="IPR023393">
    <property type="entry name" value="START-like_dom_sf"/>
</dbReference>
<evidence type="ECO:0000259" key="2">
    <source>
        <dbReference type="Pfam" id="PF08327"/>
    </source>
</evidence>
<organism evidence="3 4">
    <name type="scientific">Paenibacillus swuensis</name>
    <dbReference type="NCBI Taxonomy" id="1178515"/>
    <lineage>
        <taxon>Bacteria</taxon>
        <taxon>Bacillati</taxon>
        <taxon>Bacillota</taxon>
        <taxon>Bacilli</taxon>
        <taxon>Bacillales</taxon>
        <taxon>Paenibacillaceae</taxon>
        <taxon>Paenibacillus</taxon>
    </lineage>
</organism>
<name>A0A172TPJ8_9BACL</name>
<protein>
    <submittedName>
        <fullName evidence="3">ATPase</fullName>
    </submittedName>
</protein>
<dbReference type="SUPFAM" id="SSF55961">
    <property type="entry name" value="Bet v1-like"/>
    <property type="match status" value="1"/>
</dbReference>
<dbReference type="AlphaFoldDB" id="A0A172TPJ8"/>
<feature type="domain" description="Activator of Hsp90 ATPase homologue 1/2-like C-terminal" evidence="2">
    <location>
        <begin position="13"/>
        <end position="146"/>
    </location>
</feature>
<evidence type="ECO:0000313" key="4">
    <source>
        <dbReference type="Proteomes" id="UP000076927"/>
    </source>
</evidence>
<dbReference type="Gene3D" id="3.30.530.20">
    <property type="match status" value="1"/>
</dbReference>
<accession>A0A172TPJ8</accession>
<dbReference type="Proteomes" id="UP000076927">
    <property type="component" value="Chromosome"/>
</dbReference>
<keyword evidence="4" id="KW-1185">Reference proteome</keyword>
<gene>
    <name evidence="3" type="ORF">SY83_05060</name>
</gene>
<dbReference type="PATRIC" id="fig|1178515.4.peg.1024"/>
<dbReference type="CDD" id="cd08894">
    <property type="entry name" value="SRPBCC_CalC_Aha1-like_1"/>
    <property type="match status" value="1"/>
</dbReference>
<dbReference type="KEGG" id="pswu:SY83_05060"/>
<dbReference type="PANTHER" id="PTHR36929">
    <property type="entry name" value="ATTACHMENT SUBUNIT, PUTATIVE-RELATED"/>
    <property type="match status" value="1"/>
</dbReference>
<dbReference type="STRING" id="1178515.SY83_05060"/>
<dbReference type="InterPro" id="IPR013538">
    <property type="entry name" value="ASHA1/2-like_C"/>
</dbReference>
<dbReference type="EMBL" id="CP011388">
    <property type="protein sequence ID" value="ANE48737.1"/>
    <property type="molecule type" value="Genomic_DNA"/>
</dbReference>
<dbReference type="Pfam" id="PF08327">
    <property type="entry name" value="AHSA1"/>
    <property type="match status" value="1"/>
</dbReference>
<sequence>MPREVVIMRRFQAPRELVFKAWTDPENIGKWWGPTGFTTTTHHRDVRTGGSWRYVMHGPDGVDYDNLIEYVEIASPNRLVYKHGTGAENDPHQFHVTVTFAEVDGQTNLTLRTLFNTAEQRKMVVEQFGAIEGGKQTLNRLAEYLEHNA</sequence>
<evidence type="ECO:0000313" key="3">
    <source>
        <dbReference type="EMBL" id="ANE48737.1"/>
    </source>
</evidence>
<comment type="similarity">
    <text evidence="1">Belongs to the AHA1 family.</text>
</comment>